<proteinExistence type="predicted"/>
<evidence type="ECO:0000313" key="3">
    <source>
        <dbReference type="WBParaSite" id="HPBE_0000015701-mRNA-1"/>
    </source>
</evidence>
<name>A0A3P7T9T9_HELPZ</name>
<dbReference type="AlphaFoldDB" id="A0A3P7T9T9"/>
<dbReference type="WBParaSite" id="HPBE_0000015701-mRNA-1">
    <property type="protein sequence ID" value="HPBE_0000015701-mRNA-1"/>
    <property type="gene ID" value="HPBE_0000015701"/>
</dbReference>
<evidence type="ECO:0000313" key="1">
    <source>
        <dbReference type="EMBL" id="VDO18540.1"/>
    </source>
</evidence>
<organism evidence="1">
    <name type="scientific">Heligmosomoides polygyrus</name>
    <name type="common">Parasitic roundworm</name>
    <dbReference type="NCBI Taxonomy" id="6339"/>
    <lineage>
        <taxon>Eukaryota</taxon>
        <taxon>Metazoa</taxon>
        <taxon>Ecdysozoa</taxon>
        <taxon>Nematoda</taxon>
        <taxon>Chromadorea</taxon>
        <taxon>Rhabditida</taxon>
        <taxon>Rhabditina</taxon>
        <taxon>Rhabditomorpha</taxon>
        <taxon>Strongyloidea</taxon>
        <taxon>Heligmosomidae</taxon>
        <taxon>Heligmosomoides</taxon>
    </lineage>
</organism>
<protein>
    <submittedName>
        <fullName evidence="3">SCP domain-containing protein</fullName>
    </submittedName>
</protein>
<dbReference type="Gene3D" id="3.40.33.10">
    <property type="entry name" value="CAP"/>
    <property type="match status" value="1"/>
</dbReference>
<gene>
    <name evidence="1" type="ORF">HPBE_LOCUS158</name>
</gene>
<reference evidence="1 2" key="1">
    <citation type="submission" date="2018-11" db="EMBL/GenBank/DDBJ databases">
        <authorList>
            <consortium name="Pathogen Informatics"/>
        </authorList>
    </citation>
    <scope>NUCLEOTIDE SEQUENCE [LARGE SCALE GENOMIC DNA]</scope>
</reference>
<dbReference type="Proteomes" id="UP000050761">
    <property type="component" value="Unassembled WGS sequence"/>
</dbReference>
<keyword evidence="2" id="KW-1185">Reference proteome</keyword>
<dbReference type="EMBL" id="UZAH01000099">
    <property type="protein sequence ID" value="VDO18540.1"/>
    <property type="molecule type" value="Genomic_DNA"/>
</dbReference>
<accession>A0A3P7T9T9</accession>
<evidence type="ECO:0000313" key="2">
    <source>
        <dbReference type="Proteomes" id="UP000050761"/>
    </source>
</evidence>
<reference evidence="3" key="2">
    <citation type="submission" date="2019-09" db="UniProtKB">
        <authorList>
            <consortium name="WormBaseParasite"/>
        </authorList>
    </citation>
    <scope>IDENTIFICATION</scope>
</reference>
<dbReference type="InterPro" id="IPR035940">
    <property type="entry name" value="CAP_sf"/>
</dbReference>
<sequence>MASAIPKCNSANRVYTSALHTFVNSVRSDIANGNGGAVVNKTSDYVTKERHMDGQLIYPKGSYMGCALRDQPLEGQSDPYDFKVVCVFVDHRPKNGPFLVYPSGKPCKKDTDCSGGRTCNYGLCFAPVEDVIHQ</sequence>